<dbReference type="STRING" id="457570.Nther_1167"/>
<dbReference type="HOGENOM" id="CLU_2286677_0_0_9"/>
<dbReference type="AlphaFoldDB" id="B2A1L0"/>
<evidence type="ECO:0008006" key="3">
    <source>
        <dbReference type="Google" id="ProtNLM"/>
    </source>
</evidence>
<dbReference type="Pfam" id="PF22010">
    <property type="entry name" value="OrtA"/>
    <property type="match status" value="1"/>
</dbReference>
<dbReference type="InParanoid" id="B2A1L0"/>
<dbReference type="EMBL" id="CP001034">
    <property type="protein sequence ID" value="ACB84750.1"/>
    <property type="molecule type" value="Genomic_DNA"/>
</dbReference>
<evidence type="ECO:0000313" key="1">
    <source>
        <dbReference type="EMBL" id="ACB84750.1"/>
    </source>
</evidence>
<dbReference type="KEGG" id="nth:Nther_1167"/>
<sequence length="106" mass="11956">MSTQAKKGEWVQIHNTVLSPEERPANLPEETKQVPLEMWVKGFLIDEQAKVGDQVEIETVIGRKVRGELVRVSPGYKHDFGVPPTELLSIGKELRARMKEVGYGDE</sequence>
<reference evidence="1 2" key="1">
    <citation type="submission" date="2008-04" db="EMBL/GenBank/DDBJ databases">
        <title>Complete sequence of chromosome of Natranaerobius thermophilus JW/NM-WN-LF.</title>
        <authorList>
            <consortium name="US DOE Joint Genome Institute"/>
            <person name="Copeland A."/>
            <person name="Lucas S."/>
            <person name="Lapidus A."/>
            <person name="Glavina del Rio T."/>
            <person name="Dalin E."/>
            <person name="Tice H."/>
            <person name="Bruce D."/>
            <person name="Goodwin L."/>
            <person name="Pitluck S."/>
            <person name="Chertkov O."/>
            <person name="Brettin T."/>
            <person name="Detter J.C."/>
            <person name="Han C."/>
            <person name="Kuske C.R."/>
            <person name="Schmutz J."/>
            <person name="Larimer F."/>
            <person name="Land M."/>
            <person name="Hauser L."/>
            <person name="Kyrpides N."/>
            <person name="Lykidis A."/>
            <person name="Mesbah N.M."/>
            <person name="Wiegel J."/>
        </authorList>
    </citation>
    <scope>NUCLEOTIDE SEQUENCE [LARGE SCALE GENOMIC DNA]</scope>
    <source>
        <strain evidence="2">ATCC BAA-1301 / DSM 18059 / JW/NM-WN-LF</strain>
    </source>
</reference>
<proteinExistence type="predicted"/>
<reference evidence="1 2" key="2">
    <citation type="journal article" date="2011" name="J. Bacteriol.">
        <title>Complete genome sequence of the anaerobic, halophilic alkalithermophile Natranaerobius thermophilus JW/NM-WN-LF.</title>
        <authorList>
            <person name="Zhao B."/>
            <person name="Mesbah N.M."/>
            <person name="Dalin E."/>
            <person name="Goodwin L."/>
            <person name="Nolan M."/>
            <person name="Pitluck S."/>
            <person name="Chertkov O."/>
            <person name="Brettin T.S."/>
            <person name="Han J."/>
            <person name="Larimer F.W."/>
            <person name="Land M.L."/>
            <person name="Hauser L."/>
            <person name="Kyrpides N."/>
            <person name="Wiegel J."/>
        </authorList>
    </citation>
    <scope>NUCLEOTIDE SEQUENCE [LARGE SCALE GENOMIC DNA]</scope>
    <source>
        <strain evidence="2">ATCC BAA-1301 / DSM 18059 / JW/NM-WN-LF</strain>
    </source>
</reference>
<organism evidence="1 2">
    <name type="scientific">Natranaerobius thermophilus (strain ATCC BAA-1301 / DSM 18059 / JW/NM-WN-LF)</name>
    <dbReference type="NCBI Taxonomy" id="457570"/>
    <lineage>
        <taxon>Bacteria</taxon>
        <taxon>Bacillati</taxon>
        <taxon>Bacillota</taxon>
        <taxon>Clostridia</taxon>
        <taxon>Natranaerobiales</taxon>
        <taxon>Natranaerobiaceae</taxon>
        <taxon>Natranaerobius</taxon>
    </lineage>
</organism>
<dbReference type="eggNOG" id="ENOG503315M">
    <property type="taxonomic scope" value="Bacteria"/>
</dbReference>
<keyword evidence="2" id="KW-1185">Reference proteome</keyword>
<accession>B2A1L0</accession>
<dbReference type="RefSeq" id="WP_012447625.1">
    <property type="nucleotide sequence ID" value="NC_010718.1"/>
</dbReference>
<dbReference type="NCBIfam" id="NF040739">
    <property type="entry name" value="ornith_OrtA"/>
    <property type="match status" value="1"/>
</dbReference>
<gene>
    <name evidence="1" type="ordered locus">Nther_1167</name>
</gene>
<evidence type="ECO:0000313" key="2">
    <source>
        <dbReference type="Proteomes" id="UP000001683"/>
    </source>
</evidence>
<name>B2A1L0_NATTJ</name>
<dbReference type="InterPro" id="IPR047755">
    <property type="entry name" value="OrtA"/>
</dbReference>
<dbReference type="Proteomes" id="UP000001683">
    <property type="component" value="Chromosome"/>
</dbReference>
<protein>
    <recommendedName>
        <fullName evidence="3">2-amino-4-ketopentanoate thiolase</fullName>
    </recommendedName>
</protein>